<feature type="domain" description="Outer membrane protein beta-barrel" evidence="3">
    <location>
        <begin position="438"/>
        <end position="896"/>
    </location>
</feature>
<comment type="caution">
    <text evidence="4">The sequence shown here is derived from an EMBL/GenBank/DDBJ whole genome shotgun (WGS) entry which is preliminary data.</text>
</comment>
<dbReference type="SUPFAM" id="SSF56935">
    <property type="entry name" value="Porins"/>
    <property type="match status" value="1"/>
</dbReference>
<dbReference type="RefSeq" id="WP_100678195.1">
    <property type="nucleotide sequence ID" value="NZ_NIPO01000001.1"/>
</dbReference>
<evidence type="ECO:0000313" key="4">
    <source>
        <dbReference type="EMBL" id="PJR04636.1"/>
    </source>
</evidence>
<evidence type="ECO:0000259" key="3">
    <source>
        <dbReference type="Pfam" id="PF14905"/>
    </source>
</evidence>
<feature type="chain" id="PRO_5014637823" description="Outer membrane protein beta-barrel domain-containing protein" evidence="2">
    <location>
        <begin position="18"/>
        <end position="921"/>
    </location>
</feature>
<feature type="signal peptide" evidence="2">
    <location>
        <begin position="1"/>
        <end position="17"/>
    </location>
</feature>
<accession>A0A2M9R6Y9</accession>
<keyword evidence="5" id="KW-1185">Reference proteome</keyword>
<dbReference type="Pfam" id="PF14905">
    <property type="entry name" value="OMP_b-brl_3"/>
    <property type="match status" value="1"/>
</dbReference>
<dbReference type="Proteomes" id="UP000231960">
    <property type="component" value="Unassembled WGS sequence"/>
</dbReference>
<organism evidence="4 5">
    <name type="scientific">Avrilella dinanensis</name>
    <dbReference type="NCBI Taxonomy" id="2008672"/>
    <lineage>
        <taxon>Bacteria</taxon>
        <taxon>Pseudomonadati</taxon>
        <taxon>Bacteroidota</taxon>
        <taxon>Flavobacteriia</taxon>
        <taxon>Flavobacteriales</taxon>
        <taxon>Flavobacteriaceae</taxon>
        <taxon>Avrilella</taxon>
    </lineage>
</organism>
<gene>
    <name evidence="4" type="ORF">CDL10_08855</name>
</gene>
<evidence type="ECO:0000256" key="2">
    <source>
        <dbReference type="SAM" id="SignalP"/>
    </source>
</evidence>
<name>A0A2M9R6Y9_9FLAO</name>
<reference evidence="4 5" key="1">
    <citation type="submission" date="2017-06" db="EMBL/GenBank/DDBJ databases">
        <title>Description of Avrilella dinanensis gen. nov. sp. nov.</title>
        <authorList>
            <person name="Leyer C."/>
            <person name="Sassi M."/>
            <person name="Minet J."/>
            <person name="Kayal S."/>
            <person name="Cattoir V."/>
        </authorList>
    </citation>
    <scope>NUCLEOTIDE SEQUENCE [LARGE SCALE GENOMIC DNA]</scope>
    <source>
        <strain evidence="4 5">UR159</strain>
    </source>
</reference>
<dbReference type="InterPro" id="IPR008969">
    <property type="entry name" value="CarboxyPept-like_regulatory"/>
</dbReference>
<dbReference type="InterPro" id="IPR041700">
    <property type="entry name" value="OMP_b-brl_3"/>
</dbReference>
<evidence type="ECO:0000256" key="1">
    <source>
        <dbReference type="SAM" id="MobiDB-lite"/>
    </source>
</evidence>
<protein>
    <recommendedName>
        <fullName evidence="3">Outer membrane protein beta-barrel domain-containing protein</fullName>
    </recommendedName>
</protein>
<proteinExistence type="predicted"/>
<sequence length="921" mass="104491">MRLLPLLICLFGLSAMAQVKVSGKFYDEFNEPVSDVTVLAMKSKDSTMIAYTSSKEAGDFSLNFQPVKDSVNITFSLFGYEEKVLKYPNISENISLGNILLKEDAEQLDELVIVADIPIRVKRDTLEFNASSFKVRPDANVEALLRELPGVEIDAEKNITVNGKKVSQFLVNGKPFFDRNGSVILQNLPADLINKVQVSDKKTKAEEFSGRSAQSDEASINFTIDEDKNKGLMGRVTGGYGTDERYEAAGLINYFQGDRKISLMASSNNINSSGFSMDEIFDNMGGGRSSFFSFGGRNMFGRAIGISRNDLIGVNYSDLFFDKLDTNVSYNLNREINDNNNRSTTINLLPDGEFTTNSESSSRRENTQHNVTTDFELKLDENTKVYFNPSFRSNKNININENKSITFDENGGILNETDGTSTSDITSNSFDNSIQFTKKLDDKGKNFSLYIESTNSVTSGGGFTQSETLFYADDSTPDDIRNQEETTRSTNDQYSIQAKYSQPIQKDVFLDFNYDWKYDSQTDKLFTYDFDELTGQFSEFNDRLSTNTKISSISNSPTVGLTIDKEKLKLSIESGVVITNLNATAEYMSNNYNIDRQFVNPFVAANVRYRQENGLSVYANYRYYTNNPSVMQMMPYERINDPLNTIIGNEELDQTKTHRIFGGLNKYNFQMRTGWSIWLHGSYNTNSAATYSLFDENRKRTTTYRNIGDTYNVSFSGNWNKSLKYDEHTLRFGVSASIRYTKDKGFTDGELFEGDTYSISPNAEISWTYGELLTITPSYELGFNQTDYTNYQISRRDNVTHNLSLQTTSYWPENWTWGNDFGYTYNSNLGAGFQRDFFLWNTSLSYTFLNKAMTAKVKVYDILNQNVGASRMITATSIVDQENLVLKRYVMFSLTYKFDKFGGKNNSNSSPRRGGRRIIVM</sequence>
<keyword evidence="2" id="KW-0732">Signal</keyword>
<feature type="region of interest" description="Disordered" evidence="1">
    <location>
        <begin position="350"/>
        <end position="369"/>
    </location>
</feature>
<dbReference type="OrthoDB" id="1682379at2"/>
<evidence type="ECO:0000313" key="5">
    <source>
        <dbReference type="Proteomes" id="UP000231960"/>
    </source>
</evidence>
<dbReference type="AlphaFoldDB" id="A0A2M9R6Y9"/>
<dbReference type="EMBL" id="NIPO01000001">
    <property type="protein sequence ID" value="PJR04636.1"/>
    <property type="molecule type" value="Genomic_DNA"/>
</dbReference>
<dbReference type="SUPFAM" id="SSF49464">
    <property type="entry name" value="Carboxypeptidase regulatory domain-like"/>
    <property type="match status" value="1"/>
</dbReference>